<dbReference type="Gene3D" id="1.10.260.40">
    <property type="entry name" value="lambda repressor-like DNA-binding domains"/>
    <property type="match status" value="1"/>
</dbReference>
<gene>
    <name evidence="2" type="ORF">A3207_03235</name>
</gene>
<dbReference type="AlphaFoldDB" id="A0A8J8TEF8"/>
<dbReference type="Pfam" id="PF01381">
    <property type="entry name" value="HTH_3"/>
    <property type="match status" value="1"/>
</dbReference>
<accession>A0A8J8TEF8</accession>
<reference evidence="2" key="1">
    <citation type="submission" date="2016-03" db="EMBL/GenBank/DDBJ databases">
        <authorList>
            <person name="Borrel G."/>
            <person name="Mccann A."/>
            <person name="O'Toole P.W."/>
        </authorList>
    </citation>
    <scope>NUCLEOTIDE SEQUENCE</scope>
    <source>
        <strain evidence="2">183</strain>
    </source>
</reference>
<dbReference type="EMBL" id="LVVT01000014">
    <property type="protein sequence ID" value="TQS82967.1"/>
    <property type="molecule type" value="Genomic_DNA"/>
</dbReference>
<feature type="domain" description="HTH cro/C1-type" evidence="1">
    <location>
        <begin position="23"/>
        <end position="77"/>
    </location>
</feature>
<dbReference type="Proteomes" id="UP000752814">
    <property type="component" value="Unassembled WGS sequence"/>
</dbReference>
<name>A0A8J8TEF8_9ARCH</name>
<dbReference type="SUPFAM" id="SSF47413">
    <property type="entry name" value="lambda repressor-like DNA-binding domains"/>
    <property type="match status" value="1"/>
</dbReference>
<evidence type="ECO:0000313" key="2">
    <source>
        <dbReference type="EMBL" id="TQS82967.1"/>
    </source>
</evidence>
<comment type="caution">
    <text evidence="2">The sequence shown here is derived from an EMBL/GenBank/DDBJ whole genome shotgun (WGS) entry which is preliminary data.</text>
</comment>
<evidence type="ECO:0000259" key="1">
    <source>
        <dbReference type="PROSITE" id="PS50943"/>
    </source>
</evidence>
<sequence length="227" mass="25510">MKDQLREKIAGEITLSQDAGKTIRKWREEFHVSQQDLAEYMGVSPSMISDYESGRRKSPGIAIVRRIVDSLIELDEMSGGTVLKKFGLDKKHDCVIHIAEFSSSISIDDFLKAIDAEPLNDIFDSERHIHGYTIIDSLKAITSLSSFDYLQIYGWSSERALIFSGVKYGRSPMIAIRAHPLKPSMVAYLSPEQVDPLAIRLATLENIPLVKITLPVSILVDRLSKFE</sequence>
<proteinExistence type="predicted"/>
<dbReference type="SMART" id="SM00530">
    <property type="entry name" value="HTH_XRE"/>
    <property type="match status" value="1"/>
</dbReference>
<dbReference type="InterPro" id="IPR010982">
    <property type="entry name" value="Lambda_DNA-bd_dom_sf"/>
</dbReference>
<protein>
    <submittedName>
        <fullName evidence="2">XRE family transcriptional regulator</fullName>
    </submittedName>
</protein>
<evidence type="ECO:0000313" key="3">
    <source>
        <dbReference type="Proteomes" id="UP000752814"/>
    </source>
</evidence>
<dbReference type="PIRSF" id="PIRSF037724">
    <property type="entry name" value="TF_HTH_MJ1545_prd"/>
    <property type="match status" value="1"/>
</dbReference>
<dbReference type="CDD" id="cd00093">
    <property type="entry name" value="HTH_XRE"/>
    <property type="match status" value="1"/>
</dbReference>
<dbReference type="RefSeq" id="WP_400153776.1">
    <property type="nucleotide sequence ID" value="NZ_CAYAXV010000005.1"/>
</dbReference>
<dbReference type="PROSITE" id="PS50943">
    <property type="entry name" value="HTH_CROC1"/>
    <property type="match status" value="1"/>
</dbReference>
<dbReference type="InterPro" id="IPR001387">
    <property type="entry name" value="Cro/C1-type_HTH"/>
</dbReference>
<organism evidence="2 3">
    <name type="scientific">Candidatus Methanomassiliicoccus intestinalis</name>
    <dbReference type="NCBI Taxonomy" id="1406512"/>
    <lineage>
        <taxon>Archaea</taxon>
        <taxon>Methanobacteriati</taxon>
        <taxon>Thermoplasmatota</taxon>
        <taxon>Thermoplasmata</taxon>
        <taxon>Methanomassiliicoccales</taxon>
        <taxon>Methanomassiliicoccaceae</taxon>
        <taxon>Methanomassiliicoccus</taxon>
    </lineage>
</organism>
<dbReference type="GO" id="GO:0003677">
    <property type="term" value="F:DNA binding"/>
    <property type="evidence" value="ECO:0007669"/>
    <property type="project" value="InterPro"/>
</dbReference>
<dbReference type="InterPro" id="IPR017271">
    <property type="entry name" value="Tscrpt_reg_HTH_MJ1545_prd"/>
</dbReference>